<accession>A0A6N3F7V0</accession>
<sequence length="227" mass="26416">MIVLDKIVIGGNEVDNVNEHLLLSVDGKLCYIEQEGYGYRLVNQVNPKEVINCTHNLLNLRERLDAEALRYIIRASIIDLITLALRRTFKDGECYRLCDEDIDEIEDFIERQSNHMLHIEVSSYSEVKGYIRELGTRVLFSYNDLIVSTDRGSLIVMKQLGSKLKVTSLPSYLIAYLNSEYCFDRQLEYLISVQEYYKLFGLNIRHLLLSYENNHRLESSIRTSTSF</sequence>
<evidence type="ECO:0000313" key="1">
    <source>
        <dbReference type="EMBL" id="VYU48090.1"/>
    </source>
</evidence>
<protein>
    <submittedName>
        <fullName evidence="1">Uncharacterized protein</fullName>
    </submittedName>
</protein>
<dbReference type="AlphaFoldDB" id="A0A6N3F7V0"/>
<name>A0A6N3F7V0_9CLOT</name>
<gene>
    <name evidence="1" type="ORF">CPLFYP93_02430</name>
</gene>
<organism evidence="1">
    <name type="scientific">Clostridium paraputrificum</name>
    <dbReference type="NCBI Taxonomy" id="29363"/>
    <lineage>
        <taxon>Bacteria</taxon>
        <taxon>Bacillati</taxon>
        <taxon>Bacillota</taxon>
        <taxon>Clostridia</taxon>
        <taxon>Eubacteriales</taxon>
        <taxon>Clostridiaceae</taxon>
        <taxon>Clostridium</taxon>
    </lineage>
</organism>
<dbReference type="EMBL" id="CACRTV010000057">
    <property type="protein sequence ID" value="VYU48090.1"/>
    <property type="molecule type" value="Genomic_DNA"/>
</dbReference>
<dbReference type="RefSeq" id="WP_156561795.1">
    <property type="nucleotide sequence ID" value="NZ_CACRTV010000057.1"/>
</dbReference>
<reference evidence="1" key="1">
    <citation type="submission" date="2019-11" db="EMBL/GenBank/DDBJ databases">
        <authorList>
            <person name="Feng L."/>
        </authorList>
    </citation>
    <scope>NUCLEOTIDE SEQUENCE</scope>
    <source>
        <strain evidence="1">CParaputrificumLFYP93</strain>
    </source>
</reference>
<proteinExistence type="predicted"/>